<dbReference type="PROSITE" id="PS50305">
    <property type="entry name" value="SIRTUIN"/>
    <property type="match status" value="1"/>
</dbReference>
<dbReference type="Gene3D" id="3.40.50.1220">
    <property type="entry name" value="TPP-binding domain"/>
    <property type="match status" value="1"/>
</dbReference>
<dbReference type="InterPro" id="IPR029035">
    <property type="entry name" value="DHS-like_NAD/FAD-binding_dom"/>
</dbReference>
<keyword evidence="3" id="KW-0520">NAD</keyword>
<feature type="binding site" evidence="4">
    <location>
        <position position="144"/>
    </location>
    <ligand>
        <name>Zn(2+)</name>
        <dbReference type="ChEBI" id="CHEBI:29105"/>
    </ligand>
</feature>
<keyword evidence="2 6" id="KW-0808">Transferase</keyword>
<dbReference type="Proteomes" id="UP001462640">
    <property type="component" value="Unassembled WGS sequence"/>
</dbReference>
<keyword evidence="6" id="KW-0012">Acyltransferase</keyword>
<dbReference type="PANTHER" id="PTHR11085:SF4">
    <property type="entry name" value="NAD-DEPENDENT PROTEIN DEACYLASE"/>
    <property type="match status" value="1"/>
</dbReference>
<organism evidence="6 7">
    <name type="scientific">Roseateles flavus</name>
    <dbReference type="NCBI Taxonomy" id="3149041"/>
    <lineage>
        <taxon>Bacteria</taxon>
        <taxon>Pseudomonadati</taxon>
        <taxon>Pseudomonadota</taxon>
        <taxon>Betaproteobacteria</taxon>
        <taxon>Burkholderiales</taxon>
        <taxon>Sphaerotilaceae</taxon>
        <taxon>Roseateles</taxon>
    </lineage>
</organism>
<dbReference type="EC" id="2.3.1.286" evidence="1"/>
<evidence type="ECO:0000313" key="7">
    <source>
        <dbReference type="Proteomes" id="UP001462640"/>
    </source>
</evidence>
<evidence type="ECO:0000256" key="3">
    <source>
        <dbReference type="ARBA" id="ARBA00023027"/>
    </source>
</evidence>
<name>A0ABV0GDG6_9BURK</name>
<keyword evidence="7" id="KW-1185">Reference proteome</keyword>
<evidence type="ECO:0000256" key="1">
    <source>
        <dbReference type="ARBA" id="ARBA00012928"/>
    </source>
</evidence>
<protein>
    <recommendedName>
        <fullName evidence="1">protein acetyllysine N-acetyltransferase</fullName>
        <ecNumber evidence="1">2.3.1.286</ecNumber>
    </recommendedName>
</protein>
<comment type="caution">
    <text evidence="6">The sequence shown here is derived from an EMBL/GenBank/DDBJ whole genome shotgun (WGS) entry which is preliminary data.</text>
</comment>
<feature type="binding site" evidence="4">
    <location>
        <position position="140"/>
    </location>
    <ligand>
        <name>Zn(2+)</name>
        <dbReference type="ChEBI" id="CHEBI:29105"/>
    </ligand>
</feature>
<reference evidence="6 7" key="1">
    <citation type="submission" date="2024-05" db="EMBL/GenBank/DDBJ databases">
        <title>Roseateles sp. 2.12 16S ribosomal RNA gene Genome sequencing and assembly.</title>
        <authorList>
            <person name="Woo H."/>
        </authorList>
    </citation>
    <scope>NUCLEOTIDE SEQUENCE [LARGE SCALE GENOMIC DNA]</scope>
    <source>
        <strain evidence="6 7">2.12</strain>
    </source>
</reference>
<evidence type="ECO:0000256" key="4">
    <source>
        <dbReference type="PROSITE-ProRule" id="PRU00236"/>
    </source>
</evidence>
<keyword evidence="4" id="KW-0862">Zinc</keyword>
<dbReference type="GO" id="GO:0034979">
    <property type="term" value="F:NAD-dependent protein lysine deacetylase activity"/>
    <property type="evidence" value="ECO:0007669"/>
    <property type="project" value="UniProtKB-EC"/>
</dbReference>
<dbReference type="InterPro" id="IPR026591">
    <property type="entry name" value="Sirtuin_cat_small_dom_sf"/>
</dbReference>
<dbReference type="InterPro" id="IPR003000">
    <property type="entry name" value="Sirtuin"/>
</dbReference>
<dbReference type="InterPro" id="IPR026590">
    <property type="entry name" value="Ssirtuin_cat_dom"/>
</dbReference>
<gene>
    <name evidence="6" type="ORF">ABDJ40_09975</name>
</gene>
<dbReference type="Gene3D" id="3.30.1600.10">
    <property type="entry name" value="SIR2/SIRT2 'Small Domain"/>
    <property type="match status" value="1"/>
</dbReference>
<evidence type="ECO:0000256" key="2">
    <source>
        <dbReference type="ARBA" id="ARBA00022679"/>
    </source>
</evidence>
<feature type="binding site" evidence="4">
    <location>
        <position position="172"/>
    </location>
    <ligand>
        <name>Zn(2+)</name>
        <dbReference type="ChEBI" id="CHEBI:29105"/>
    </ligand>
</feature>
<dbReference type="RefSeq" id="WP_347609239.1">
    <property type="nucleotide sequence ID" value="NZ_JBDPZC010000004.1"/>
</dbReference>
<evidence type="ECO:0000313" key="6">
    <source>
        <dbReference type="EMBL" id="MEO3713090.1"/>
    </source>
</evidence>
<feature type="active site" description="Proton acceptor" evidence="4">
    <location>
        <position position="132"/>
    </location>
</feature>
<feature type="domain" description="Deacetylase sirtuin-type" evidence="5">
    <location>
        <begin position="1"/>
        <end position="276"/>
    </location>
</feature>
<accession>A0ABV0GDG6</accession>
<sequence length="276" mass="30369">MLEPALLQHAAELVEQADLIVVAAGAGMGVDSGLPDFRGREGFWQAYPALARSGIDFYAAANPARFVEAPAQAWGFYGHRLALYRRTEPHAGFAILQRWMAQAPLGGVVYTSNVDGQFQQAGVDEAQVWECHGSLRHLQCSRPCRDAVWSAEDFLPDVDEERCELRNTWPLCPHCGALSRPNVLMFGDEAWVAARERAQAHRIAPRLAAARRPLVIELGAGTAVPSVRMFSQHVLQRLKGRLLRINPREWQVPGRLDLGLACGALEGLQAVDSLMS</sequence>
<dbReference type="EMBL" id="JBDPZC010000004">
    <property type="protein sequence ID" value="MEO3713090.1"/>
    <property type="molecule type" value="Genomic_DNA"/>
</dbReference>
<dbReference type="InterPro" id="IPR050134">
    <property type="entry name" value="NAD-dep_sirtuin_deacylases"/>
</dbReference>
<keyword evidence="4" id="KW-0479">Metal-binding</keyword>
<evidence type="ECO:0000259" key="5">
    <source>
        <dbReference type="PROSITE" id="PS50305"/>
    </source>
</evidence>
<dbReference type="SUPFAM" id="SSF52467">
    <property type="entry name" value="DHS-like NAD/FAD-binding domain"/>
    <property type="match status" value="1"/>
</dbReference>
<dbReference type="Pfam" id="PF02146">
    <property type="entry name" value="SIR2"/>
    <property type="match status" value="1"/>
</dbReference>
<feature type="binding site" evidence="4">
    <location>
        <position position="175"/>
    </location>
    <ligand>
        <name>Zn(2+)</name>
        <dbReference type="ChEBI" id="CHEBI:29105"/>
    </ligand>
</feature>
<proteinExistence type="predicted"/>
<dbReference type="PANTHER" id="PTHR11085">
    <property type="entry name" value="NAD-DEPENDENT PROTEIN DEACYLASE SIRTUIN-5, MITOCHONDRIAL-RELATED"/>
    <property type="match status" value="1"/>
</dbReference>